<dbReference type="EMBL" id="BLXT01005203">
    <property type="protein sequence ID" value="GFO20824.1"/>
    <property type="molecule type" value="Genomic_DNA"/>
</dbReference>
<gene>
    <name evidence="1" type="ORF">PoB_004732900</name>
</gene>
<dbReference type="Proteomes" id="UP000735302">
    <property type="component" value="Unassembled WGS sequence"/>
</dbReference>
<proteinExistence type="predicted"/>
<sequence>MGSLLPPPPPSTGNRKFRCCPKHTITGSQRAGCRDSESDHCPAGCMCVHVYMCPIIPGGQGKDIRSCEISYMCECHATRVSSETINECSEYCMSIRDSRDISFSCLIKILKQHNEMRFCDASEFAYSAK</sequence>
<keyword evidence="2" id="KW-1185">Reference proteome</keyword>
<evidence type="ECO:0000313" key="2">
    <source>
        <dbReference type="Proteomes" id="UP000735302"/>
    </source>
</evidence>
<organism evidence="1 2">
    <name type="scientific">Plakobranchus ocellatus</name>
    <dbReference type="NCBI Taxonomy" id="259542"/>
    <lineage>
        <taxon>Eukaryota</taxon>
        <taxon>Metazoa</taxon>
        <taxon>Spiralia</taxon>
        <taxon>Lophotrochozoa</taxon>
        <taxon>Mollusca</taxon>
        <taxon>Gastropoda</taxon>
        <taxon>Heterobranchia</taxon>
        <taxon>Euthyneura</taxon>
        <taxon>Panpulmonata</taxon>
        <taxon>Sacoglossa</taxon>
        <taxon>Placobranchoidea</taxon>
        <taxon>Plakobranchidae</taxon>
        <taxon>Plakobranchus</taxon>
    </lineage>
</organism>
<comment type="caution">
    <text evidence="1">The sequence shown here is derived from an EMBL/GenBank/DDBJ whole genome shotgun (WGS) entry which is preliminary data.</text>
</comment>
<protein>
    <submittedName>
        <fullName evidence="1">Uncharacterized protein</fullName>
    </submittedName>
</protein>
<dbReference type="AlphaFoldDB" id="A0AAV4BKZ7"/>
<accession>A0AAV4BKZ7</accession>
<evidence type="ECO:0000313" key="1">
    <source>
        <dbReference type="EMBL" id="GFO20824.1"/>
    </source>
</evidence>
<name>A0AAV4BKZ7_9GAST</name>
<reference evidence="1 2" key="1">
    <citation type="journal article" date="2021" name="Elife">
        <title>Chloroplast acquisition without the gene transfer in kleptoplastic sea slugs, Plakobranchus ocellatus.</title>
        <authorList>
            <person name="Maeda T."/>
            <person name="Takahashi S."/>
            <person name="Yoshida T."/>
            <person name="Shimamura S."/>
            <person name="Takaki Y."/>
            <person name="Nagai Y."/>
            <person name="Toyoda A."/>
            <person name="Suzuki Y."/>
            <person name="Arimoto A."/>
            <person name="Ishii H."/>
            <person name="Satoh N."/>
            <person name="Nishiyama T."/>
            <person name="Hasebe M."/>
            <person name="Maruyama T."/>
            <person name="Minagawa J."/>
            <person name="Obokata J."/>
            <person name="Shigenobu S."/>
        </authorList>
    </citation>
    <scope>NUCLEOTIDE SEQUENCE [LARGE SCALE GENOMIC DNA]</scope>
</reference>